<accession>H0HSS4</accession>
<proteinExistence type="predicted"/>
<keyword evidence="3" id="KW-1185">Reference proteome</keyword>
<feature type="non-terminal residue" evidence="2">
    <location>
        <position position="53"/>
    </location>
</feature>
<name>H0HSS4_9HYPH</name>
<protein>
    <submittedName>
        <fullName evidence="2">Uncharacterized protein</fullName>
    </submittedName>
</protein>
<reference evidence="2 3" key="1">
    <citation type="journal article" date="2012" name="J. Bacteriol.">
        <title>Draft Genome Sequence of Mesorhizobium alhagi CCNWXJ12-2T, a Novel Salt-Resistant Species Isolated from the Desert of Northwestern China.</title>
        <authorList>
            <person name="Zhou M."/>
            <person name="Chen W."/>
            <person name="Chen H."/>
            <person name="Wei G."/>
        </authorList>
    </citation>
    <scope>NUCLEOTIDE SEQUENCE [LARGE SCALE GENOMIC DNA]</scope>
    <source>
        <strain evidence="2 3">CCNWXJ12-2</strain>
    </source>
</reference>
<sequence>MTDHAAAGQFGVMKNRTIEGDRSGRARLAITALCVVLVLTVLFSLTSGASDAS</sequence>
<gene>
    <name evidence="2" type="ORF">MAXJ12_16076</name>
</gene>
<feature type="transmembrane region" description="Helical" evidence="1">
    <location>
        <begin position="26"/>
        <end position="45"/>
    </location>
</feature>
<dbReference type="AlphaFoldDB" id="H0HSS4"/>
<keyword evidence="1" id="KW-1133">Transmembrane helix</keyword>
<evidence type="ECO:0000313" key="3">
    <source>
        <dbReference type="Proteomes" id="UP000003250"/>
    </source>
</evidence>
<organism evidence="2 3">
    <name type="scientific">Mesorhizobium alhagi CCNWXJ12-2</name>
    <dbReference type="NCBI Taxonomy" id="1107882"/>
    <lineage>
        <taxon>Bacteria</taxon>
        <taxon>Pseudomonadati</taxon>
        <taxon>Pseudomonadota</taxon>
        <taxon>Alphaproteobacteria</taxon>
        <taxon>Hyphomicrobiales</taxon>
        <taxon>Phyllobacteriaceae</taxon>
        <taxon>Allomesorhizobium</taxon>
    </lineage>
</organism>
<dbReference type="EMBL" id="AHAM01000132">
    <property type="protein sequence ID" value="EHK56211.1"/>
    <property type="molecule type" value="Genomic_DNA"/>
</dbReference>
<evidence type="ECO:0000256" key="1">
    <source>
        <dbReference type="SAM" id="Phobius"/>
    </source>
</evidence>
<evidence type="ECO:0000313" key="2">
    <source>
        <dbReference type="EMBL" id="EHK56211.1"/>
    </source>
</evidence>
<keyword evidence="1" id="KW-0472">Membrane</keyword>
<dbReference type="Proteomes" id="UP000003250">
    <property type="component" value="Unassembled WGS sequence"/>
</dbReference>
<keyword evidence="1" id="KW-0812">Transmembrane</keyword>